<dbReference type="Proteomes" id="UP000241899">
    <property type="component" value="Unassembled WGS sequence"/>
</dbReference>
<gene>
    <name evidence="2" type="ORF">C5F46_13040</name>
</gene>
<evidence type="ECO:0000256" key="1">
    <source>
        <dbReference type="SAM" id="MobiDB-lite"/>
    </source>
</evidence>
<dbReference type="PROSITE" id="PS51257">
    <property type="entry name" value="PROKAR_LIPOPROTEIN"/>
    <property type="match status" value="1"/>
</dbReference>
<evidence type="ECO:0008006" key="4">
    <source>
        <dbReference type="Google" id="ProtNLM"/>
    </source>
</evidence>
<name>A0A2T4JED4_9RHOB</name>
<evidence type="ECO:0000313" key="3">
    <source>
        <dbReference type="Proteomes" id="UP000241899"/>
    </source>
</evidence>
<protein>
    <recommendedName>
        <fullName evidence="4">DUF1190 domain-containing protein</fullName>
    </recommendedName>
</protein>
<dbReference type="OrthoDB" id="8160435at2"/>
<comment type="caution">
    <text evidence="2">The sequence shown here is derived from an EMBL/GenBank/DDBJ whole genome shotgun (WGS) entry which is preliminary data.</text>
</comment>
<dbReference type="EMBL" id="PZKF01000036">
    <property type="protein sequence ID" value="PTE16274.1"/>
    <property type="molecule type" value="Genomic_DNA"/>
</dbReference>
<organism evidence="2 3">
    <name type="scientific">Phaeovulum veldkampii DSM 11550</name>
    <dbReference type="NCBI Taxonomy" id="1185920"/>
    <lineage>
        <taxon>Bacteria</taxon>
        <taxon>Pseudomonadati</taxon>
        <taxon>Pseudomonadota</taxon>
        <taxon>Alphaproteobacteria</taxon>
        <taxon>Rhodobacterales</taxon>
        <taxon>Paracoccaceae</taxon>
        <taxon>Phaeovulum</taxon>
    </lineage>
</organism>
<keyword evidence="3" id="KW-1185">Reference proteome</keyword>
<dbReference type="InterPro" id="IPR009576">
    <property type="entry name" value="Biofilm_formation_YgiB"/>
</dbReference>
<dbReference type="AlphaFoldDB" id="A0A2T4JED4"/>
<dbReference type="Pfam" id="PF06693">
    <property type="entry name" value="DUF1190"/>
    <property type="match status" value="1"/>
</dbReference>
<feature type="region of interest" description="Disordered" evidence="1">
    <location>
        <begin position="177"/>
        <end position="196"/>
    </location>
</feature>
<proteinExistence type="predicted"/>
<reference evidence="2 3" key="1">
    <citation type="submission" date="2018-03" db="EMBL/GenBank/DDBJ databases">
        <title>Rhodobacter veldkampii.</title>
        <authorList>
            <person name="Meyer T.E."/>
            <person name="Miller S."/>
            <person name="Lodha T."/>
            <person name="Gandham S."/>
            <person name="Chintalapati S."/>
            <person name="Chintalapati V.R."/>
        </authorList>
    </citation>
    <scope>NUCLEOTIDE SEQUENCE [LARGE SCALE GENOMIC DNA]</scope>
    <source>
        <strain evidence="2 3">DSM 11550</strain>
    </source>
</reference>
<sequence length="196" mass="19543">MRKRSRTVALVIVGAAAFGLTGCKEEQTDARAFPDVTSCKAAAAQGSLFFTEADCDSAFAEAQAAHLETAPRYESKELCEAEHGEGNCGGDPAASTGGGMGSIFLPLFAGYMLGSMLGGNRGVMSQPLSRTADGRFATPGGTTLATNNGAGKMGANAFAKAPATVGKPPMTKAQVAQRGGFGAAATGRSPGATAGG</sequence>
<accession>A0A2T4JED4</accession>
<dbReference type="RefSeq" id="WP_107325783.1">
    <property type="nucleotide sequence ID" value="NZ_NHSP01000071.1"/>
</dbReference>
<evidence type="ECO:0000313" key="2">
    <source>
        <dbReference type="EMBL" id="PTE16274.1"/>
    </source>
</evidence>